<accession>A0A2A7U5G9</accession>
<evidence type="ECO:0000256" key="17">
    <source>
        <dbReference type="PIRSR" id="PIRSR603561-1"/>
    </source>
</evidence>
<dbReference type="SUPFAM" id="SSF55811">
    <property type="entry name" value="Nudix"/>
    <property type="match status" value="1"/>
</dbReference>
<comment type="similarity">
    <text evidence="2">Belongs to the Nudix hydrolase family.</text>
</comment>
<dbReference type="STRING" id="636.AAW15_12830"/>
<protein>
    <recommendedName>
        <fullName evidence="13">8-oxo-dGTP diphosphatase</fullName>
        <ecNumber evidence="12">3.6.1.55</ecNumber>
    </recommendedName>
    <alternativeName>
        <fullName evidence="16">7,8-dihydro-8-oxoguanine-triphosphatase</fullName>
    </alternativeName>
    <alternativeName>
        <fullName evidence="15">Mutator protein MutT</fullName>
    </alternativeName>
    <alternativeName>
        <fullName evidence="14">dGTP pyrophosphohydrolase</fullName>
    </alternativeName>
</protein>
<keyword evidence="5 18" id="KW-0479">Metal-binding</keyword>
<proteinExistence type="inferred from homology"/>
<evidence type="ECO:0000256" key="4">
    <source>
        <dbReference type="ARBA" id="ARBA00022705"/>
    </source>
</evidence>
<evidence type="ECO:0000256" key="7">
    <source>
        <dbReference type="ARBA" id="ARBA00022801"/>
    </source>
</evidence>
<dbReference type="Gene3D" id="3.90.79.10">
    <property type="entry name" value="Nucleoside Triphosphate Pyrophosphohydrolase"/>
    <property type="match status" value="1"/>
</dbReference>
<comment type="catalytic activity">
    <reaction evidence="10">
        <text>8-oxo-dGTP + H2O = 8-oxo-dGMP + diphosphate + H(+)</text>
        <dbReference type="Rhea" id="RHEA:31575"/>
        <dbReference type="ChEBI" id="CHEBI:15377"/>
        <dbReference type="ChEBI" id="CHEBI:15378"/>
        <dbReference type="ChEBI" id="CHEBI:33019"/>
        <dbReference type="ChEBI" id="CHEBI:63224"/>
        <dbReference type="ChEBI" id="CHEBI:77896"/>
        <dbReference type="EC" id="3.6.1.55"/>
    </reaction>
</comment>
<dbReference type="NCBIfam" id="TIGR00586">
    <property type="entry name" value="mutt"/>
    <property type="match status" value="1"/>
</dbReference>
<name>A0A2A7U5G9_EDWTA</name>
<feature type="binding site" evidence="17">
    <location>
        <position position="29"/>
    </location>
    <ligand>
        <name>8-oxo-dGTP</name>
        <dbReference type="ChEBI" id="CHEBI:77896"/>
    </ligand>
</feature>
<feature type="binding site" evidence="17">
    <location>
        <position position="24"/>
    </location>
    <ligand>
        <name>8-oxo-dGTP</name>
        <dbReference type="ChEBI" id="CHEBI:77896"/>
    </ligand>
</feature>
<evidence type="ECO:0000256" key="16">
    <source>
        <dbReference type="ARBA" id="ARBA00042798"/>
    </source>
</evidence>
<evidence type="ECO:0000256" key="10">
    <source>
        <dbReference type="ARBA" id="ARBA00035861"/>
    </source>
</evidence>
<sequence>MNQTLQIAVGIIRNAQHEIFVARRQAGSHLAGVWEFPGGKIEAGESAQQGLARELFEEVGIVPQADGIRLLQCVEHAFSDRRVMLHFFLVSAWQGEPCGREGQETRWLAQRALRVEDFPAPNRVIVEWLRAQD</sequence>
<dbReference type="InterPro" id="IPR015797">
    <property type="entry name" value="NUDIX_hydrolase-like_dom_sf"/>
</dbReference>
<keyword evidence="7" id="KW-0378">Hydrolase</keyword>
<dbReference type="PROSITE" id="PS51462">
    <property type="entry name" value="NUDIX"/>
    <property type="match status" value="1"/>
</dbReference>
<dbReference type="GeneID" id="93123102"/>
<evidence type="ECO:0000259" key="19">
    <source>
        <dbReference type="PROSITE" id="PS51462"/>
    </source>
</evidence>
<dbReference type="InterPro" id="IPR029119">
    <property type="entry name" value="MutY_C"/>
</dbReference>
<keyword evidence="4" id="KW-0235">DNA replication</keyword>
<keyword evidence="8 18" id="KW-0460">Magnesium</keyword>
<dbReference type="InterPro" id="IPR003561">
    <property type="entry name" value="Mutator_MutT"/>
</dbReference>
<evidence type="ECO:0000256" key="8">
    <source>
        <dbReference type="ARBA" id="ARBA00022842"/>
    </source>
</evidence>
<dbReference type="PANTHER" id="PTHR47707:SF1">
    <property type="entry name" value="NUDIX HYDROLASE FAMILY PROTEIN"/>
    <property type="match status" value="1"/>
</dbReference>
<organism evidence="20 21">
    <name type="scientific">Edwardsiella tarda</name>
    <dbReference type="NCBI Taxonomy" id="636"/>
    <lineage>
        <taxon>Bacteria</taxon>
        <taxon>Pseudomonadati</taxon>
        <taxon>Pseudomonadota</taxon>
        <taxon>Gammaproteobacteria</taxon>
        <taxon>Enterobacterales</taxon>
        <taxon>Hafniaceae</taxon>
        <taxon>Edwardsiella</taxon>
    </lineage>
</organism>
<dbReference type="GO" id="GO:0044715">
    <property type="term" value="F:8-oxo-dGDP phosphatase activity"/>
    <property type="evidence" value="ECO:0007669"/>
    <property type="project" value="TreeGrafter"/>
</dbReference>
<reference evidence="21" key="1">
    <citation type="submission" date="2017-09" db="EMBL/GenBank/DDBJ databases">
        <title>FDA dAtabase for Regulatory Grade micrObial Sequences (FDA-ARGOS): Supporting development and validation of Infectious Disease Dx tests.</title>
        <authorList>
            <person name="Goldberg B."/>
            <person name="Campos J."/>
            <person name="Tallon L."/>
            <person name="Sadzewicz L."/>
            <person name="Ott S."/>
            <person name="Zhao X."/>
            <person name="Nagaraj S."/>
            <person name="Vavikolanu K."/>
            <person name="Aluvathingal J."/>
            <person name="Nadendla S."/>
            <person name="Geyer C."/>
            <person name="Sichtig H."/>
        </authorList>
    </citation>
    <scope>NUCLEOTIDE SEQUENCE [LARGE SCALE GENOMIC DNA]</scope>
    <source>
        <strain evidence="21">FDAARGOS_370</strain>
    </source>
</reference>
<evidence type="ECO:0000256" key="6">
    <source>
        <dbReference type="ARBA" id="ARBA00022763"/>
    </source>
</evidence>
<dbReference type="InterPro" id="IPR000086">
    <property type="entry name" value="NUDIX_hydrolase_dom"/>
</dbReference>
<dbReference type="CDD" id="cd03425">
    <property type="entry name" value="NUDIX_MutT_NudA_like"/>
    <property type="match status" value="1"/>
</dbReference>
<comment type="catalytic activity">
    <reaction evidence="11">
        <text>8-oxo-GTP + H2O = 8-oxo-GMP + diphosphate + H(+)</text>
        <dbReference type="Rhea" id="RHEA:67616"/>
        <dbReference type="ChEBI" id="CHEBI:15377"/>
        <dbReference type="ChEBI" id="CHEBI:15378"/>
        <dbReference type="ChEBI" id="CHEBI:33019"/>
        <dbReference type="ChEBI" id="CHEBI:143553"/>
        <dbReference type="ChEBI" id="CHEBI:145694"/>
    </reaction>
</comment>
<feature type="binding site" evidence="18">
    <location>
        <position position="58"/>
    </location>
    <ligand>
        <name>Mg(2+)</name>
        <dbReference type="ChEBI" id="CHEBI:18420"/>
    </ligand>
</feature>
<dbReference type="GO" id="GO:0035539">
    <property type="term" value="F:8-oxo-7,8-dihydrodeoxyguanosine triphosphate pyrophosphatase activity"/>
    <property type="evidence" value="ECO:0007669"/>
    <property type="project" value="UniProtKB-EC"/>
</dbReference>
<keyword evidence="3" id="KW-0515">Mutator protein</keyword>
<evidence type="ECO:0000256" key="11">
    <source>
        <dbReference type="ARBA" id="ARBA00036904"/>
    </source>
</evidence>
<feature type="binding site" evidence="17">
    <location>
        <position position="122"/>
    </location>
    <ligand>
        <name>8-oxo-dGTP</name>
        <dbReference type="ChEBI" id="CHEBI:77896"/>
    </ligand>
</feature>
<dbReference type="PRINTS" id="PR00502">
    <property type="entry name" value="NUDIXFAMILY"/>
</dbReference>
<dbReference type="OrthoDB" id="9810648at2"/>
<dbReference type="InterPro" id="IPR020084">
    <property type="entry name" value="NUDIX_hydrolase_CS"/>
</dbReference>
<evidence type="ECO:0000256" key="15">
    <source>
        <dbReference type="ARBA" id="ARBA00041979"/>
    </source>
</evidence>
<dbReference type="PANTHER" id="PTHR47707">
    <property type="entry name" value="8-OXO-DGTP DIPHOSPHATASE"/>
    <property type="match status" value="1"/>
</dbReference>
<dbReference type="InterPro" id="IPR020476">
    <property type="entry name" value="Nudix_hydrolase"/>
</dbReference>
<evidence type="ECO:0000256" key="1">
    <source>
        <dbReference type="ARBA" id="ARBA00001946"/>
    </source>
</evidence>
<dbReference type="AlphaFoldDB" id="A0A2A7U5G9"/>
<evidence type="ECO:0000256" key="2">
    <source>
        <dbReference type="ARBA" id="ARBA00005582"/>
    </source>
</evidence>
<dbReference type="FunFam" id="3.90.79.10:FF:000014">
    <property type="entry name" value="8-oxo-dGTP diphosphatase MutT"/>
    <property type="match status" value="1"/>
</dbReference>
<evidence type="ECO:0000256" key="14">
    <source>
        <dbReference type="ARBA" id="ARBA00041592"/>
    </source>
</evidence>
<gene>
    <name evidence="20" type="ORF">CRM76_17480</name>
</gene>
<feature type="domain" description="Nudix hydrolase" evidence="19">
    <location>
        <begin position="4"/>
        <end position="131"/>
    </location>
</feature>
<comment type="caution">
    <text evidence="20">The sequence shown here is derived from an EMBL/GenBank/DDBJ whole genome shotgun (WGS) entry which is preliminary data.</text>
</comment>
<keyword evidence="9" id="KW-0234">DNA repair</keyword>
<evidence type="ECO:0000313" key="21">
    <source>
        <dbReference type="Proteomes" id="UP000219788"/>
    </source>
</evidence>
<dbReference type="Proteomes" id="UP000219788">
    <property type="component" value="Unassembled WGS sequence"/>
</dbReference>
<dbReference type="GO" id="GO:0044716">
    <property type="term" value="F:8-oxo-GDP phosphatase activity"/>
    <property type="evidence" value="ECO:0007669"/>
    <property type="project" value="TreeGrafter"/>
</dbReference>
<dbReference type="EMBL" id="PDDV01000013">
    <property type="protein sequence ID" value="PEH73595.1"/>
    <property type="molecule type" value="Genomic_DNA"/>
</dbReference>
<evidence type="ECO:0000256" key="12">
    <source>
        <dbReference type="ARBA" id="ARBA00038905"/>
    </source>
</evidence>
<dbReference type="EC" id="3.6.1.55" evidence="12"/>
<dbReference type="RefSeq" id="WP_035598302.1">
    <property type="nucleotide sequence ID" value="NZ_AP028090.1"/>
</dbReference>
<evidence type="ECO:0000256" key="3">
    <source>
        <dbReference type="ARBA" id="ARBA00022457"/>
    </source>
</evidence>
<comment type="cofactor">
    <cofactor evidence="1 18">
        <name>Mg(2+)</name>
        <dbReference type="ChEBI" id="CHEBI:18420"/>
    </cofactor>
</comment>
<dbReference type="GO" id="GO:0006260">
    <property type="term" value="P:DNA replication"/>
    <property type="evidence" value="ECO:0007669"/>
    <property type="project" value="UniProtKB-KW"/>
</dbReference>
<dbReference type="GO" id="GO:0046872">
    <property type="term" value="F:metal ion binding"/>
    <property type="evidence" value="ECO:0007669"/>
    <property type="project" value="UniProtKB-KW"/>
</dbReference>
<dbReference type="Pfam" id="PF14815">
    <property type="entry name" value="NUDIX_4"/>
    <property type="match status" value="1"/>
</dbReference>
<evidence type="ECO:0000256" key="13">
    <source>
        <dbReference type="ARBA" id="ARBA00040794"/>
    </source>
</evidence>
<dbReference type="GO" id="GO:0008413">
    <property type="term" value="F:8-oxo-7,8-dihydroguanosine triphosphate pyrophosphatase activity"/>
    <property type="evidence" value="ECO:0007669"/>
    <property type="project" value="InterPro"/>
</dbReference>
<dbReference type="GO" id="GO:0006281">
    <property type="term" value="P:DNA repair"/>
    <property type="evidence" value="ECO:0007669"/>
    <property type="project" value="UniProtKB-KW"/>
</dbReference>
<dbReference type="InterPro" id="IPR047127">
    <property type="entry name" value="MutT-like"/>
</dbReference>
<evidence type="ECO:0000313" key="20">
    <source>
        <dbReference type="EMBL" id="PEH73595.1"/>
    </source>
</evidence>
<evidence type="ECO:0000256" key="5">
    <source>
        <dbReference type="ARBA" id="ARBA00022723"/>
    </source>
</evidence>
<keyword evidence="6" id="KW-0227">DNA damage</keyword>
<evidence type="ECO:0000256" key="18">
    <source>
        <dbReference type="PIRSR" id="PIRSR603561-2"/>
    </source>
</evidence>
<feature type="binding site" evidence="17">
    <location>
        <begin position="35"/>
        <end position="38"/>
    </location>
    <ligand>
        <name>8-oxo-dGTP</name>
        <dbReference type="ChEBI" id="CHEBI:77896"/>
    </ligand>
</feature>
<evidence type="ECO:0000256" key="9">
    <source>
        <dbReference type="ARBA" id="ARBA00023204"/>
    </source>
</evidence>
<dbReference type="NCBIfam" id="NF008044">
    <property type="entry name" value="PRK10776.1"/>
    <property type="match status" value="1"/>
</dbReference>
<dbReference type="PRINTS" id="PR01401">
    <property type="entry name" value="MUTATORMUTT"/>
</dbReference>
<dbReference type="PROSITE" id="PS00893">
    <property type="entry name" value="NUDIX_BOX"/>
    <property type="match status" value="1"/>
</dbReference>
<feature type="binding site" evidence="18">
    <location>
        <position position="38"/>
    </location>
    <ligand>
        <name>Mg(2+)</name>
        <dbReference type="ChEBI" id="CHEBI:18420"/>
    </ligand>
</feature>